<dbReference type="GeneID" id="63780839"/>
<evidence type="ECO:0000256" key="1">
    <source>
        <dbReference type="SAM" id="MobiDB-lite"/>
    </source>
</evidence>
<feature type="compositionally biased region" description="Basic and acidic residues" evidence="1">
    <location>
        <begin position="455"/>
        <end position="466"/>
    </location>
</feature>
<accession>A0A1Y2D7L0</accession>
<dbReference type="InParanoid" id="A0A1Y2D7L0"/>
<protein>
    <submittedName>
        <fullName evidence="2">Uncharacterized protein</fullName>
    </submittedName>
</protein>
<proteinExistence type="predicted"/>
<sequence length="569" mass="65107">MAQAFAMLYMIPDVAQYPHLRFDGDDVSDWIEQVDRIFERARLSDAQKIAEIQYWTKDRTHQKRVEDAIDQLDSRSAVVKALKSTFAFGDPRQLRSAYQRLKDLENQPRLSNPSKIYTYCLDHEILVNETKDTTRILSDLDCTRGLFERIHSHSLEDIISKADMTYEEIFKMEYLLAQKLGRGWAKTKVDLENHNKRAKRYFPSDQGKKGQEESQPDVTALTERLRALEIRLYQVGPSDRRHQMEDIRTASYTRPKEIRSGLKTALVKTALVKISLVKISLVKISLIKTALVKTSLVKDSCTTTRPDNTVRIRIDGARQPGNVSSVLCLAILSHSARKATQEGKSILREVCDWVMSNNLDPQFQRLAAYYLRRDFGITKNDTSTLQIQSSSQPPQVQDNRLQTPGLVQPETAKTNTALSPDVRSADLVVTKILTRLIVEDLDSTTVEPFLQPSDQTKRNETADTKRTTAVNKTTDTKRTTAADEATVDKRTTAAKRIDTSSQTVLLFGLEAESREADFEDLVTPSCDFDWQEDKWKKKRVLGRKEEKYVLGRREYFSRMIRLREEDCGA</sequence>
<gene>
    <name evidence="2" type="ORF">BCR38DRAFT_491168</name>
</gene>
<comment type="caution">
    <text evidence="2">The sequence shown here is derived from an EMBL/GenBank/DDBJ whole genome shotgun (WGS) entry which is preliminary data.</text>
</comment>
<dbReference type="EMBL" id="MCFJ01000028">
    <property type="protein sequence ID" value="ORY55260.1"/>
    <property type="molecule type" value="Genomic_DNA"/>
</dbReference>
<feature type="region of interest" description="Disordered" evidence="1">
    <location>
        <begin position="449"/>
        <end position="471"/>
    </location>
</feature>
<dbReference type="RefSeq" id="XP_040709531.1">
    <property type="nucleotide sequence ID" value="XM_040864627.1"/>
</dbReference>
<organism evidence="2 3">
    <name type="scientific">Pseudomassariella vexata</name>
    <dbReference type="NCBI Taxonomy" id="1141098"/>
    <lineage>
        <taxon>Eukaryota</taxon>
        <taxon>Fungi</taxon>
        <taxon>Dikarya</taxon>
        <taxon>Ascomycota</taxon>
        <taxon>Pezizomycotina</taxon>
        <taxon>Sordariomycetes</taxon>
        <taxon>Xylariomycetidae</taxon>
        <taxon>Amphisphaeriales</taxon>
        <taxon>Pseudomassariaceae</taxon>
        <taxon>Pseudomassariella</taxon>
    </lineage>
</organism>
<evidence type="ECO:0000313" key="2">
    <source>
        <dbReference type="EMBL" id="ORY55260.1"/>
    </source>
</evidence>
<dbReference type="Proteomes" id="UP000193689">
    <property type="component" value="Unassembled WGS sequence"/>
</dbReference>
<reference evidence="2 3" key="1">
    <citation type="submission" date="2016-07" db="EMBL/GenBank/DDBJ databases">
        <title>Pervasive Adenine N6-methylation of Active Genes in Fungi.</title>
        <authorList>
            <consortium name="DOE Joint Genome Institute"/>
            <person name="Mondo S.J."/>
            <person name="Dannebaum R.O."/>
            <person name="Kuo R.C."/>
            <person name="Labutti K."/>
            <person name="Haridas S."/>
            <person name="Kuo A."/>
            <person name="Salamov A."/>
            <person name="Ahrendt S.R."/>
            <person name="Lipzen A."/>
            <person name="Sullivan W."/>
            <person name="Andreopoulos W.B."/>
            <person name="Clum A."/>
            <person name="Lindquist E."/>
            <person name="Daum C."/>
            <person name="Ramamoorthy G.K."/>
            <person name="Gryganskyi A."/>
            <person name="Culley D."/>
            <person name="Magnuson J.K."/>
            <person name="James T.Y."/>
            <person name="O'Malley M.A."/>
            <person name="Stajich J.E."/>
            <person name="Spatafora J.W."/>
            <person name="Visel A."/>
            <person name="Grigoriev I.V."/>
        </authorList>
    </citation>
    <scope>NUCLEOTIDE SEQUENCE [LARGE SCALE GENOMIC DNA]</scope>
    <source>
        <strain evidence="2 3">CBS 129021</strain>
    </source>
</reference>
<evidence type="ECO:0000313" key="3">
    <source>
        <dbReference type="Proteomes" id="UP000193689"/>
    </source>
</evidence>
<keyword evidence="3" id="KW-1185">Reference proteome</keyword>
<dbReference type="AlphaFoldDB" id="A0A1Y2D7L0"/>
<name>A0A1Y2D7L0_9PEZI</name>